<dbReference type="Pfam" id="PF13692">
    <property type="entry name" value="Glyco_trans_1_4"/>
    <property type="match status" value="1"/>
</dbReference>
<keyword evidence="1" id="KW-0328">Glycosyltransferase</keyword>
<evidence type="ECO:0000313" key="5">
    <source>
        <dbReference type="Proteomes" id="UP000016638"/>
    </source>
</evidence>
<dbReference type="OrthoDB" id="9792269at2"/>
<evidence type="ECO:0000313" key="4">
    <source>
        <dbReference type="EMBL" id="ERL06320.1"/>
    </source>
</evidence>
<dbReference type="EMBL" id="AWEZ01000067">
    <property type="protein sequence ID" value="ERL06320.1"/>
    <property type="molecule type" value="Genomic_DNA"/>
</dbReference>
<reference evidence="4 5" key="1">
    <citation type="submission" date="2013-08" db="EMBL/GenBank/DDBJ databases">
        <authorList>
            <person name="Durkin A.S."/>
            <person name="Haft D.R."/>
            <person name="McCorrison J."/>
            <person name="Torralba M."/>
            <person name="Gillis M."/>
            <person name="Haft D.H."/>
            <person name="Methe B."/>
            <person name="Sutton G."/>
            <person name="Nelson K.E."/>
        </authorList>
    </citation>
    <scope>NUCLEOTIDE SEQUENCE [LARGE SCALE GENOMIC DNA]</scope>
    <source>
        <strain evidence="4 5">F0195</strain>
    </source>
</reference>
<keyword evidence="5" id="KW-1185">Reference proteome</keyword>
<proteinExistence type="predicted"/>
<dbReference type="Proteomes" id="UP000016638">
    <property type="component" value="Unassembled WGS sequence"/>
</dbReference>
<dbReference type="PATRIC" id="fig|1125712.3.peg.2217"/>
<dbReference type="SUPFAM" id="SSF53756">
    <property type="entry name" value="UDP-Glycosyltransferase/glycogen phosphorylase"/>
    <property type="match status" value="1"/>
</dbReference>
<dbReference type="GO" id="GO:0009103">
    <property type="term" value="P:lipopolysaccharide biosynthetic process"/>
    <property type="evidence" value="ECO:0007669"/>
    <property type="project" value="TreeGrafter"/>
</dbReference>
<dbReference type="eggNOG" id="COG0438">
    <property type="taxonomic scope" value="Bacteria"/>
</dbReference>
<name>U2TIP3_9ACTN</name>
<evidence type="ECO:0000259" key="3">
    <source>
        <dbReference type="Pfam" id="PF13439"/>
    </source>
</evidence>
<organism evidence="4 5">
    <name type="scientific">Olsenella profusa F0195</name>
    <dbReference type="NCBI Taxonomy" id="1125712"/>
    <lineage>
        <taxon>Bacteria</taxon>
        <taxon>Bacillati</taxon>
        <taxon>Actinomycetota</taxon>
        <taxon>Coriobacteriia</taxon>
        <taxon>Coriobacteriales</taxon>
        <taxon>Atopobiaceae</taxon>
        <taxon>Olsenella</taxon>
    </lineage>
</organism>
<protein>
    <submittedName>
        <fullName evidence="4">PF09314 domain protein</fullName>
    </submittedName>
</protein>
<evidence type="ECO:0000256" key="2">
    <source>
        <dbReference type="ARBA" id="ARBA00022679"/>
    </source>
</evidence>
<comment type="caution">
    <text evidence="4">The sequence shown here is derived from an EMBL/GenBank/DDBJ whole genome shotgun (WGS) entry which is preliminary data.</text>
</comment>
<dbReference type="Gene3D" id="3.40.50.2000">
    <property type="entry name" value="Glycogen Phosphorylase B"/>
    <property type="match status" value="2"/>
</dbReference>
<feature type="domain" description="Glycosyltransferase subfamily 4-like N-terminal" evidence="3">
    <location>
        <begin position="16"/>
        <end position="181"/>
    </location>
</feature>
<dbReference type="PANTHER" id="PTHR46401:SF2">
    <property type="entry name" value="GLYCOSYLTRANSFERASE WBBK-RELATED"/>
    <property type="match status" value="1"/>
</dbReference>
<dbReference type="InterPro" id="IPR028098">
    <property type="entry name" value="Glyco_trans_4-like_N"/>
</dbReference>
<dbReference type="CDD" id="cd03801">
    <property type="entry name" value="GT4_PimA-like"/>
    <property type="match status" value="1"/>
</dbReference>
<dbReference type="PANTHER" id="PTHR46401">
    <property type="entry name" value="GLYCOSYLTRANSFERASE WBBK-RELATED"/>
    <property type="match status" value="1"/>
</dbReference>
<dbReference type="GO" id="GO:0016757">
    <property type="term" value="F:glycosyltransferase activity"/>
    <property type="evidence" value="ECO:0007669"/>
    <property type="project" value="UniProtKB-KW"/>
</dbReference>
<dbReference type="AlphaFoldDB" id="U2TIP3"/>
<evidence type="ECO:0000256" key="1">
    <source>
        <dbReference type="ARBA" id="ARBA00022676"/>
    </source>
</evidence>
<keyword evidence="2" id="KW-0808">Transferase</keyword>
<sequence length="379" mass="41130">MRIAMVGQKRVPSREGGVEVVVSELSRRLVERGNEVVAYCRRGHNVAGTRFDQHSVMEYEGVRVRHVRTIEAKGLAAASSSYFATRAALADGVDVIHFHAEGPAAMVGLAKRAGVRSVVTIHGLDWQRAKWGRAASAYLRHGERRAAHEADEVIVLSRGAQEYFRRAYGRKTILIPNAVSVKSPVTARLIGSAWGLEPGSYVLFLGRIVPEKGLDHLIGAWGRVHTDKRLVIAGGASDSQGYLDHVRQRAAGDDSILFTDFVQGRVLEELYSNAYLYVLPSDLEGMPMSLLEAMSYGRCCLTSDIPECADVLAGTGTTFARGSASSLAEQLSSLLGAQQEVARQGRAALAHVRSTYSWDALVDRTLAVYEGTALPGPTR</sequence>
<dbReference type="STRING" id="1125712.HMPREF1316_1219"/>
<gene>
    <name evidence="4" type="ORF">HMPREF1316_1219</name>
</gene>
<dbReference type="Pfam" id="PF13439">
    <property type="entry name" value="Glyco_transf_4"/>
    <property type="match status" value="1"/>
</dbReference>
<accession>U2TIP3</accession>